<dbReference type="PROSITE" id="PS51733">
    <property type="entry name" value="BPL_LPL_CATALYTIC"/>
    <property type="match status" value="1"/>
</dbReference>
<comment type="miscellaneous">
    <text evidence="6">In the reaction, the free carboxyl group of octanoic acid is attached via an amide linkage to the epsilon-amino group of a specific lysine residue of lipoyl domains of lipoate-dependent enzymes.</text>
</comment>
<evidence type="ECO:0000313" key="12">
    <source>
        <dbReference type="EMBL" id="QCI26350.1"/>
    </source>
</evidence>
<dbReference type="NCBIfam" id="TIGR00214">
    <property type="entry name" value="lipB"/>
    <property type="match status" value="1"/>
</dbReference>
<comment type="subcellular location">
    <subcellularLocation>
        <location evidence="6">Cytoplasm</location>
    </subcellularLocation>
</comment>
<evidence type="ECO:0000256" key="2">
    <source>
        <dbReference type="ARBA" id="ARBA00022490"/>
    </source>
</evidence>
<evidence type="ECO:0000256" key="7">
    <source>
        <dbReference type="PIRNR" id="PIRNR016262"/>
    </source>
</evidence>
<evidence type="ECO:0000256" key="3">
    <source>
        <dbReference type="ARBA" id="ARBA00022679"/>
    </source>
</evidence>
<dbReference type="GO" id="GO:0009249">
    <property type="term" value="P:protein lipoylation"/>
    <property type="evidence" value="ECO:0007669"/>
    <property type="project" value="InterPro"/>
</dbReference>
<keyword evidence="2 6" id="KW-0963">Cytoplasm</keyword>
<protein>
    <recommendedName>
        <fullName evidence="6 7">Octanoyltransferase</fullName>
        <ecNumber evidence="6 7">2.3.1.181</ecNumber>
    </recommendedName>
    <alternativeName>
        <fullName evidence="6">Lipoate-protein ligase B</fullName>
    </alternativeName>
    <alternativeName>
        <fullName evidence="6">Lipoyl/octanoyl transferase</fullName>
    </alternativeName>
    <alternativeName>
        <fullName evidence="6">Octanoyl-[acyl-carrier-protein]-protein N-octanoyltransferase</fullName>
    </alternativeName>
</protein>
<evidence type="ECO:0000256" key="1">
    <source>
        <dbReference type="ARBA" id="ARBA00004821"/>
    </source>
</evidence>
<dbReference type="OrthoDB" id="9787061at2"/>
<dbReference type="PANTHER" id="PTHR10993">
    <property type="entry name" value="OCTANOYLTRANSFERASE"/>
    <property type="match status" value="1"/>
</dbReference>
<comment type="function">
    <text evidence="5 6 7">Catalyzes the transfer of endogenously produced octanoic acid from octanoyl-acyl-carrier-protein onto the lipoyl domains of lipoate-dependent enzymes. Lipoyl-ACP can also act as a substrate although octanoyl-ACP is likely to be the physiological substrate.</text>
</comment>
<dbReference type="Gene3D" id="3.30.930.10">
    <property type="entry name" value="Bira Bifunctional Protein, Domain 2"/>
    <property type="match status" value="1"/>
</dbReference>
<dbReference type="FunFam" id="3.30.930.10:FF:000020">
    <property type="entry name" value="Octanoyltransferase"/>
    <property type="match status" value="1"/>
</dbReference>
<dbReference type="GO" id="GO:0033819">
    <property type="term" value="F:lipoyl(octanoyl) transferase activity"/>
    <property type="evidence" value="ECO:0007669"/>
    <property type="project" value="UniProtKB-EC"/>
</dbReference>
<feature type="active site" description="Acyl-thioester intermediate" evidence="6 8">
    <location>
        <position position="169"/>
    </location>
</feature>
<evidence type="ECO:0000256" key="6">
    <source>
        <dbReference type="HAMAP-Rule" id="MF_00013"/>
    </source>
</evidence>
<dbReference type="EMBL" id="CP032998">
    <property type="protein sequence ID" value="QCI26350.1"/>
    <property type="molecule type" value="Genomic_DNA"/>
</dbReference>
<dbReference type="RefSeq" id="WP_158351766.1">
    <property type="nucleotide sequence ID" value="NZ_CP032998.1"/>
</dbReference>
<sequence length="210" mass="24636">MKVVPVIIRCLGLVDWNDIYIKMNHFTNIRNQFSLDEIWFVEHYPIFTQGYVESNIQIKNINMIPLMKSNRGGKITYHGPGQQIIYFLLNLIRLKITVKKLLCIMENIILSTLYDFSILGVNNDKYPGIYVNNQKICSLGLKIKNNYCFHGLALNVNMNLNPFKYIQPCGNNIIMTQMSNIKKDILFYNVRDILVQKCLFFFNLKNFLYS</sequence>
<evidence type="ECO:0000256" key="10">
    <source>
        <dbReference type="PIRSR" id="PIRSR016262-3"/>
    </source>
</evidence>
<dbReference type="InterPro" id="IPR000544">
    <property type="entry name" value="Octanoyltransferase"/>
</dbReference>
<feature type="binding site" evidence="6 9">
    <location>
        <begin position="138"/>
        <end position="140"/>
    </location>
    <ligand>
        <name>substrate</name>
    </ligand>
</feature>
<accession>A0A4D6YKI3</accession>
<keyword evidence="13" id="KW-1185">Reference proteome</keyword>
<evidence type="ECO:0000313" key="13">
    <source>
        <dbReference type="Proteomes" id="UP000298636"/>
    </source>
</evidence>
<comment type="catalytic activity">
    <reaction evidence="6 7">
        <text>octanoyl-[ACP] + L-lysyl-[protein] = N(6)-octanoyl-L-lysyl-[protein] + holo-[ACP] + H(+)</text>
        <dbReference type="Rhea" id="RHEA:17665"/>
        <dbReference type="Rhea" id="RHEA-COMP:9636"/>
        <dbReference type="Rhea" id="RHEA-COMP:9685"/>
        <dbReference type="Rhea" id="RHEA-COMP:9752"/>
        <dbReference type="Rhea" id="RHEA-COMP:9928"/>
        <dbReference type="ChEBI" id="CHEBI:15378"/>
        <dbReference type="ChEBI" id="CHEBI:29969"/>
        <dbReference type="ChEBI" id="CHEBI:64479"/>
        <dbReference type="ChEBI" id="CHEBI:78463"/>
        <dbReference type="ChEBI" id="CHEBI:78809"/>
        <dbReference type="EC" id="2.3.1.181"/>
    </reaction>
</comment>
<feature type="binding site" evidence="6 9">
    <location>
        <begin position="71"/>
        <end position="78"/>
    </location>
    <ligand>
        <name>substrate</name>
    </ligand>
</feature>
<feature type="site" description="Lowers pKa of active site Cys" evidence="6 10">
    <location>
        <position position="135"/>
    </location>
</feature>
<keyword evidence="4 6" id="KW-0012">Acyltransferase</keyword>
<comment type="similarity">
    <text evidence="6 7">Belongs to the LipB family.</text>
</comment>
<feature type="binding site" evidence="6 9">
    <location>
        <begin position="151"/>
        <end position="153"/>
    </location>
    <ligand>
        <name>substrate</name>
    </ligand>
</feature>
<dbReference type="Pfam" id="PF21948">
    <property type="entry name" value="LplA-B_cat"/>
    <property type="match status" value="1"/>
</dbReference>
<dbReference type="EC" id="2.3.1.181" evidence="6 7"/>
<dbReference type="PIRSF" id="PIRSF016262">
    <property type="entry name" value="LPLase"/>
    <property type="match status" value="1"/>
</dbReference>
<dbReference type="InterPro" id="IPR020605">
    <property type="entry name" value="Octanoyltransferase_CS"/>
</dbReference>
<dbReference type="Proteomes" id="UP000298636">
    <property type="component" value="Chromosome"/>
</dbReference>
<proteinExistence type="inferred from homology"/>
<dbReference type="HAMAP" id="MF_00013">
    <property type="entry name" value="LipB"/>
    <property type="match status" value="1"/>
</dbReference>
<gene>
    <name evidence="6 12" type="primary">lipB</name>
    <name evidence="12" type="ORF">D9V79_00855</name>
</gene>
<evidence type="ECO:0000256" key="8">
    <source>
        <dbReference type="PIRSR" id="PIRSR016262-1"/>
    </source>
</evidence>
<reference evidence="12 13" key="1">
    <citation type="submission" date="2018-10" db="EMBL/GenBank/DDBJ databases">
        <title>Comparative functional genomics of the obligate endosymbiont Buchnera aphidicola.</title>
        <authorList>
            <person name="Chong R.A."/>
        </authorList>
    </citation>
    <scope>NUCLEOTIDE SEQUENCE [LARGE SCALE GENOMIC DNA]</scope>
    <source>
        <strain evidence="12 13">Ssp</strain>
    </source>
</reference>
<dbReference type="AlphaFoldDB" id="A0A4D6YKI3"/>
<comment type="pathway">
    <text evidence="1 6 7">Protein modification; protein lipoylation via endogenous pathway; protein N(6)-(lipoyl)lysine from octanoyl-[acyl-carrier-protein]: step 1/2.</text>
</comment>
<evidence type="ECO:0000256" key="5">
    <source>
        <dbReference type="ARBA" id="ARBA00024732"/>
    </source>
</evidence>
<dbReference type="InterPro" id="IPR045864">
    <property type="entry name" value="aa-tRNA-synth_II/BPL/LPL"/>
</dbReference>
<feature type="domain" description="BPL/LPL catalytic" evidence="11">
    <location>
        <begin position="32"/>
        <end position="206"/>
    </location>
</feature>
<keyword evidence="3 6" id="KW-0808">Transferase</keyword>
<dbReference type="InterPro" id="IPR004143">
    <property type="entry name" value="BPL_LPL_catalytic"/>
</dbReference>
<dbReference type="GO" id="GO:0005737">
    <property type="term" value="C:cytoplasm"/>
    <property type="evidence" value="ECO:0007669"/>
    <property type="project" value="UniProtKB-SubCell"/>
</dbReference>
<dbReference type="SUPFAM" id="SSF55681">
    <property type="entry name" value="Class II aaRS and biotin synthetases"/>
    <property type="match status" value="1"/>
</dbReference>
<dbReference type="CDD" id="cd16444">
    <property type="entry name" value="LipB"/>
    <property type="match status" value="1"/>
</dbReference>
<evidence type="ECO:0000256" key="4">
    <source>
        <dbReference type="ARBA" id="ARBA00023315"/>
    </source>
</evidence>
<name>A0A4D6YKI3_9GAMM</name>
<evidence type="ECO:0000259" key="11">
    <source>
        <dbReference type="PROSITE" id="PS51733"/>
    </source>
</evidence>
<organism evidence="12 13">
    <name type="scientific">Buchnera aphidicola</name>
    <name type="common">Stegophylla sp.</name>
    <dbReference type="NCBI Taxonomy" id="2315800"/>
    <lineage>
        <taxon>Bacteria</taxon>
        <taxon>Pseudomonadati</taxon>
        <taxon>Pseudomonadota</taxon>
        <taxon>Gammaproteobacteria</taxon>
        <taxon>Enterobacterales</taxon>
        <taxon>Erwiniaceae</taxon>
        <taxon>Buchnera</taxon>
    </lineage>
</organism>
<dbReference type="PROSITE" id="PS01313">
    <property type="entry name" value="LIPB"/>
    <property type="match status" value="1"/>
</dbReference>
<evidence type="ECO:0000256" key="9">
    <source>
        <dbReference type="PIRSR" id="PIRSR016262-2"/>
    </source>
</evidence>
<dbReference type="PANTHER" id="PTHR10993:SF7">
    <property type="entry name" value="LIPOYLTRANSFERASE 2, MITOCHONDRIAL-RELATED"/>
    <property type="match status" value="1"/>
</dbReference>
<dbReference type="UniPathway" id="UPA00538">
    <property type="reaction ID" value="UER00592"/>
</dbReference>